<name>A0ABX6ALE8_STRVD</name>
<keyword evidence="2" id="KW-0472">Membrane</keyword>
<gene>
    <name evidence="3" type="ORF">CP969_26605</name>
</gene>
<keyword evidence="2" id="KW-1133">Transmembrane helix</keyword>
<evidence type="ECO:0000256" key="2">
    <source>
        <dbReference type="SAM" id="Phobius"/>
    </source>
</evidence>
<feature type="compositionally biased region" description="Basic and acidic residues" evidence="1">
    <location>
        <begin position="1"/>
        <end position="35"/>
    </location>
</feature>
<keyword evidence="2" id="KW-0812">Transmembrane</keyword>
<feature type="transmembrane region" description="Helical" evidence="2">
    <location>
        <begin position="75"/>
        <end position="96"/>
    </location>
</feature>
<dbReference type="EMBL" id="CP023700">
    <property type="protein sequence ID" value="QEU87857.1"/>
    <property type="molecule type" value="Genomic_DNA"/>
</dbReference>
<reference evidence="3 4" key="1">
    <citation type="submission" date="2017-09" db="EMBL/GenBank/DDBJ databases">
        <authorList>
            <person name="Lee N."/>
            <person name="Cho B.-K."/>
        </authorList>
    </citation>
    <scope>NUCLEOTIDE SEQUENCE [LARGE SCALE GENOMIC DNA]</scope>
    <source>
        <strain evidence="3 4">ATCC 39115</strain>
    </source>
</reference>
<proteinExistence type="predicted"/>
<sequence length="148" mass="15384">MGGRADSDTSPDTHAEDTDDIREPRDAQDTGDGRSVEGTGGIGNAGERQEQKTDDADDTDVDDEEEARRARRARWVAAGTGAVLTLAGTAAALLRLTGPAPVLVPVAYACGAAVCAFAALLGSRGRTRRALWLLVAGVMVMALGDQFD</sequence>
<feature type="compositionally biased region" description="Acidic residues" evidence="1">
    <location>
        <begin position="55"/>
        <end position="65"/>
    </location>
</feature>
<organism evidence="3 4">
    <name type="scientific">Streptomyces viridosporus T7A</name>
    <dbReference type="NCBI Taxonomy" id="665577"/>
    <lineage>
        <taxon>Bacteria</taxon>
        <taxon>Bacillati</taxon>
        <taxon>Actinomycetota</taxon>
        <taxon>Actinomycetes</taxon>
        <taxon>Kitasatosporales</taxon>
        <taxon>Streptomycetaceae</taxon>
        <taxon>Streptomyces</taxon>
    </lineage>
</organism>
<feature type="region of interest" description="Disordered" evidence="1">
    <location>
        <begin position="1"/>
        <end position="70"/>
    </location>
</feature>
<dbReference type="RefSeq" id="WP_016824543.1">
    <property type="nucleotide sequence ID" value="NZ_CP023700.1"/>
</dbReference>
<feature type="transmembrane region" description="Helical" evidence="2">
    <location>
        <begin position="102"/>
        <end position="123"/>
    </location>
</feature>
<accession>A0ABX6ALE8</accession>
<evidence type="ECO:0000313" key="3">
    <source>
        <dbReference type="EMBL" id="QEU87857.1"/>
    </source>
</evidence>
<evidence type="ECO:0000256" key="1">
    <source>
        <dbReference type="SAM" id="MobiDB-lite"/>
    </source>
</evidence>
<feature type="transmembrane region" description="Helical" evidence="2">
    <location>
        <begin position="130"/>
        <end position="147"/>
    </location>
</feature>
<evidence type="ECO:0000313" key="4">
    <source>
        <dbReference type="Proteomes" id="UP000327143"/>
    </source>
</evidence>
<keyword evidence="4" id="KW-1185">Reference proteome</keyword>
<protein>
    <submittedName>
        <fullName evidence="3">Uncharacterized protein</fullName>
    </submittedName>
</protein>
<dbReference type="Proteomes" id="UP000327143">
    <property type="component" value="Chromosome"/>
</dbReference>